<dbReference type="PANTHER" id="PTHR21569:SF1">
    <property type="entry name" value="SMALL RIBOSOMAL SUBUNIT PROTEIN US9M"/>
    <property type="match status" value="1"/>
</dbReference>
<dbReference type="HOGENOM" id="CLU_036531_1_0_1"/>
<organism evidence="5 6">
    <name type="scientific">Botryobasidium botryosum (strain FD-172 SS1)</name>
    <dbReference type="NCBI Taxonomy" id="930990"/>
    <lineage>
        <taxon>Eukaryota</taxon>
        <taxon>Fungi</taxon>
        <taxon>Dikarya</taxon>
        <taxon>Basidiomycota</taxon>
        <taxon>Agaricomycotina</taxon>
        <taxon>Agaricomycetes</taxon>
        <taxon>Cantharellales</taxon>
        <taxon>Botryobasidiaceae</taxon>
        <taxon>Botryobasidium</taxon>
    </lineage>
</organism>
<accession>A0A067N353</accession>
<dbReference type="PANTHER" id="PTHR21569">
    <property type="entry name" value="RIBOSOMAL PROTEIN S9"/>
    <property type="match status" value="1"/>
</dbReference>
<evidence type="ECO:0000256" key="2">
    <source>
        <dbReference type="ARBA" id="ARBA00022980"/>
    </source>
</evidence>
<keyword evidence="6" id="KW-1185">Reference proteome</keyword>
<name>A0A067N353_BOTB1</name>
<dbReference type="EMBL" id="KL198016">
    <property type="protein sequence ID" value="KDQ21365.1"/>
    <property type="molecule type" value="Genomic_DNA"/>
</dbReference>
<evidence type="ECO:0000313" key="5">
    <source>
        <dbReference type="EMBL" id="KDQ21365.1"/>
    </source>
</evidence>
<proteinExistence type="inferred from homology"/>
<dbReference type="InterPro" id="IPR014721">
    <property type="entry name" value="Ribsml_uS5_D2-typ_fold_subgr"/>
</dbReference>
<dbReference type="AlphaFoldDB" id="A0A067N353"/>
<dbReference type="Proteomes" id="UP000027195">
    <property type="component" value="Unassembled WGS sequence"/>
</dbReference>
<dbReference type="InParanoid" id="A0A067N353"/>
<dbReference type="InterPro" id="IPR000754">
    <property type="entry name" value="Ribosomal_uS9"/>
</dbReference>
<sequence>MLNAVRIAHRGARHPVPLPLPLRAYATFVPPSSTRSISQPEALPHPSSPSFFTGRPKFHDTVIKLESVLSTSRRELTHANVLPIHDAARRAVVSNVRTAWKSPAQLTDIVGAHLRTGQYRQVTGLLNQLNELRVFANKSQCVDIERKISDFLALFEREDKEAVLGSGKKPVQFDEYGRSYTLGKRKESAARVWIIPVQKPTPPAHAEPAPVTVTPTPAAASSSTDVLDVDSLLNDVGSSSTPAPLTPIITPTTVLINNLPLATYFSSVADRERVLRPLKLAGLLGAYNVFALVRGGGTTGQAGATAHGIAKGLVAHEPDVARILNKARLTRRDPRMVERKKTGLAKARKRYAWVKR</sequence>
<gene>
    <name evidence="5" type="ORF">BOTBODRAFT_99876</name>
</gene>
<comment type="similarity">
    <text evidence="1 4">Belongs to the universal ribosomal protein uS9 family.</text>
</comment>
<dbReference type="SUPFAM" id="SSF54211">
    <property type="entry name" value="Ribosomal protein S5 domain 2-like"/>
    <property type="match status" value="1"/>
</dbReference>
<evidence type="ECO:0000313" key="6">
    <source>
        <dbReference type="Proteomes" id="UP000027195"/>
    </source>
</evidence>
<dbReference type="InterPro" id="IPR020574">
    <property type="entry name" value="Ribosomal_uS9_CS"/>
</dbReference>
<dbReference type="GO" id="GO:0003735">
    <property type="term" value="F:structural constituent of ribosome"/>
    <property type="evidence" value="ECO:0007669"/>
    <property type="project" value="InterPro"/>
</dbReference>
<dbReference type="Pfam" id="PF00380">
    <property type="entry name" value="Ribosomal_S9"/>
    <property type="match status" value="1"/>
</dbReference>
<keyword evidence="2 4" id="KW-0689">Ribosomal protein</keyword>
<protein>
    <recommendedName>
        <fullName evidence="7">Ribosomal protein S5 domain 2-like protein</fullName>
    </recommendedName>
</protein>
<evidence type="ECO:0008006" key="7">
    <source>
        <dbReference type="Google" id="ProtNLM"/>
    </source>
</evidence>
<evidence type="ECO:0000256" key="4">
    <source>
        <dbReference type="RuleBase" id="RU003815"/>
    </source>
</evidence>
<dbReference type="OrthoDB" id="10254627at2759"/>
<dbReference type="InterPro" id="IPR020568">
    <property type="entry name" value="Ribosomal_Su5_D2-typ_SF"/>
</dbReference>
<dbReference type="GO" id="GO:0005763">
    <property type="term" value="C:mitochondrial small ribosomal subunit"/>
    <property type="evidence" value="ECO:0007669"/>
    <property type="project" value="TreeGrafter"/>
</dbReference>
<dbReference type="Gene3D" id="3.30.230.10">
    <property type="match status" value="1"/>
</dbReference>
<evidence type="ECO:0000256" key="3">
    <source>
        <dbReference type="ARBA" id="ARBA00023274"/>
    </source>
</evidence>
<dbReference type="PROSITE" id="PS00360">
    <property type="entry name" value="RIBOSOMAL_S9"/>
    <property type="match status" value="1"/>
</dbReference>
<dbReference type="GO" id="GO:0003723">
    <property type="term" value="F:RNA binding"/>
    <property type="evidence" value="ECO:0007669"/>
    <property type="project" value="TreeGrafter"/>
</dbReference>
<dbReference type="FunCoup" id="A0A067N353">
    <property type="interactions" value="175"/>
</dbReference>
<keyword evidence="3 4" id="KW-0687">Ribonucleoprotein</keyword>
<evidence type="ECO:0000256" key="1">
    <source>
        <dbReference type="ARBA" id="ARBA00005251"/>
    </source>
</evidence>
<dbReference type="STRING" id="930990.A0A067N353"/>
<reference evidence="6" key="1">
    <citation type="journal article" date="2014" name="Proc. Natl. Acad. Sci. U.S.A.">
        <title>Extensive sampling of basidiomycete genomes demonstrates inadequacy of the white-rot/brown-rot paradigm for wood decay fungi.</title>
        <authorList>
            <person name="Riley R."/>
            <person name="Salamov A.A."/>
            <person name="Brown D.W."/>
            <person name="Nagy L.G."/>
            <person name="Floudas D."/>
            <person name="Held B.W."/>
            <person name="Levasseur A."/>
            <person name="Lombard V."/>
            <person name="Morin E."/>
            <person name="Otillar R."/>
            <person name="Lindquist E.A."/>
            <person name="Sun H."/>
            <person name="LaButti K.M."/>
            <person name="Schmutz J."/>
            <person name="Jabbour D."/>
            <person name="Luo H."/>
            <person name="Baker S.E."/>
            <person name="Pisabarro A.G."/>
            <person name="Walton J.D."/>
            <person name="Blanchette R.A."/>
            <person name="Henrissat B."/>
            <person name="Martin F."/>
            <person name="Cullen D."/>
            <person name="Hibbett D.S."/>
            <person name="Grigoriev I.V."/>
        </authorList>
    </citation>
    <scope>NUCLEOTIDE SEQUENCE [LARGE SCALE GENOMIC DNA]</scope>
    <source>
        <strain evidence="6">FD-172 SS1</strain>
    </source>
</reference>
<dbReference type="GO" id="GO:0006412">
    <property type="term" value="P:translation"/>
    <property type="evidence" value="ECO:0007669"/>
    <property type="project" value="InterPro"/>
</dbReference>